<evidence type="ECO:0000259" key="2">
    <source>
        <dbReference type="Pfam" id="PF13473"/>
    </source>
</evidence>
<dbReference type="InterPro" id="IPR028096">
    <property type="entry name" value="EfeO_Cupredoxin"/>
</dbReference>
<dbReference type="Gene3D" id="2.60.40.420">
    <property type="entry name" value="Cupredoxins - blue copper proteins"/>
    <property type="match status" value="2"/>
</dbReference>
<keyword evidence="1" id="KW-0812">Transmembrane</keyword>
<dbReference type="AlphaFoldDB" id="A0A075MND8"/>
<accession>A0A075MND8</accession>
<dbReference type="OrthoDB" id="11836at2157"/>
<dbReference type="eggNOG" id="arCOG02926">
    <property type="taxonomic scope" value="Archaea"/>
</dbReference>
<proteinExistence type="predicted"/>
<dbReference type="PANTHER" id="PTHR36507">
    <property type="entry name" value="BLL1555 PROTEIN"/>
    <property type="match status" value="1"/>
</dbReference>
<organism evidence="3 4">
    <name type="scientific">Candidatus Nitrososphaera evergladensis SR1</name>
    <dbReference type="NCBI Taxonomy" id="1459636"/>
    <lineage>
        <taxon>Archaea</taxon>
        <taxon>Nitrososphaerota</taxon>
        <taxon>Nitrososphaeria</taxon>
        <taxon>Nitrososphaerales</taxon>
        <taxon>Nitrososphaeraceae</taxon>
        <taxon>Nitrososphaera</taxon>
    </lineage>
</organism>
<reference evidence="3 4" key="1">
    <citation type="journal article" date="2014" name="PLoS ONE">
        <title>Genome Sequence of Candidatus Nitrososphaera evergladensis from Group I.1b Enriched from Everglades Soil Reveals Novel Genomic Features of the Ammonia-Oxidizing Archaea.</title>
        <authorList>
            <person name="Zhalnina K.V."/>
            <person name="Dias R."/>
            <person name="Leonard M.T."/>
            <person name="Dorr de Quadros P."/>
            <person name="Camargo F.A."/>
            <person name="Drew J.C."/>
            <person name="Farmerie W.G."/>
            <person name="Daroub S.H."/>
            <person name="Triplett E.W."/>
        </authorList>
    </citation>
    <scope>NUCLEOTIDE SEQUENCE [LARGE SCALE GENOMIC DNA]</scope>
    <source>
        <strain evidence="3 4">SR1</strain>
    </source>
</reference>
<dbReference type="KEGG" id="nev:NTE_00991"/>
<keyword evidence="4" id="KW-1185">Reference proteome</keyword>
<dbReference type="GeneID" id="41596819"/>
<dbReference type="HOGENOM" id="CLU_978666_0_0_2"/>
<dbReference type="RefSeq" id="WP_148699905.1">
    <property type="nucleotide sequence ID" value="NZ_CP007174.1"/>
</dbReference>
<evidence type="ECO:0000256" key="1">
    <source>
        <dbReference type="SAM" id="Phobius"/>
    </source>
</evidence>
<feature type="transmembrane region" description="Helical" evidence="1">
    <location>
        <begin position="20"/>
        <end position="42"/>
    </location>
</feature>
<dbReference type="SUPFAM" id="SSF49503">
    <property type="entry name" value="Cupredoxins"/>
    <property type="match status" value="2"/>
</dbReference>
<gene>
    <name evidence="3" type="ORF">NTE_00991</name>
</gene>
<dbReference type="STRING" id="1459636.NTE_00991"/>
<protein>
    <submittedName>
        <fullName evidence="3">Plastocyanin</fullName>
    </submittedName>
</protein>
<sequence length="285" mass="28881">MSHEHEHDSEPVLRTSPARMARGIAIVGITLAIAGTILMFTFKDMIANPPPVALIKKPTPPPPPPAAGVTQISIPSGASVQGSTSYDPGDAKVPLGNKVVWNNADNAIHTATSGTGASDPNVGKAFDTSLINPGEKSKEIEITGAKVGDSFAYHCTVHPFMTGKITIVEAAAGGGSTGSGSGGAAASGPTVHILSGSSVQGAKAYDPTPVEIKKGDKLTVVNDDSAIHTVTSGTGAEDANAGKAFDSSLLDPGKTVSVDTSALAAGSYDFHCMVHPFMKGKLNVT</sequence>
<evidence type="ECO:0000313" key="4">
    <source>
        <dbReference type="Proteomes" id="UP000028194"/>
    </source>
</evidence>
<feature type="domain" description="EfeO-type cupredoxin-like" evidence="2">
    <location>
        <begin position="203"/>
        <end position="282"/>
    </location>
</feature>
<keyword evidence="1" id="KW-1133">Transmembrane helix</keyword>
<dbReference type="InterPro" id="IPR052721">
    <property type="entry name" value="ET_Amicyanin"/>
</dbReference>
<dbReference type="Pfam" id="PF13473">
    <property type="entry name" value="Cupredoxin_1"/>
    <property type="match status" value="1"/>
</dbReference>
<keyword evidence="1" id="KW-0472">Membrane</keyword>
<dbReference type="EMBL" id="CP007174">
    <property type="protein sequence ID" value="AIF83066.1"/>
    <property type="molecule type" value="Genomic_DNA"/>
</dbReference>
<dbReference type="InterPro" id="IPR008972">
    <property type="entry name" value="Cupredoxin"/>
</dbReference>
<dbReference type="PANTHER" id="PTHR36507:SF1">
    <property type="entry name" value="BLL1555 PROTEIN"/>
    <property type="match status" value="1"/>
</dbReference>
<evidence type="ECO:0000313" key="3">
    <source>
        <dbReference type="EMBL" id="AIF83066.1"/>
    </source>
</evidence>
<dbReference type="Proteomes" id="UP000028194">
    <property type="component" value="Chromosome"/>
</dbReference>
<name>A0A075MND8_9ARCH</name>